<keyword evidence="3" id="KW-1185">Reference proteome</keyword>
<feature type="region of interest" description="Disordered" evidence="1">
    <location>
        <begin position="55"/>
        <end position="83"/>
    </location>
</feature>
<name>A0ABW4HVS7_9BACI</name>
<evidence type="ECO:0000313" key="2">
    <source>
        <dbReference type="EMBL" id="MFD1609513.1"/>
    </source>
</evidence>
<proteinExistence type="predicted"/>
<sequence length="83" mass="9570">MRIRYAKTLFQTLLKTAAVFYLLLLSITYVSSPTVAYIKETKVVESSIEIGVWESGDDSEMVTEENLEDEEENMPKDEEDEEK</sequence>
<dbReference type="RefSeq" id="WP_251515067.1">
    <property type="nucleotide sequence ID" value="NZ_JAMBON010000023.1"/>
</dbReference>
<reference evidence="3" key="1">
    <citation type="journal article" date="2019" name="Int. J. Syst. Evol. Microbiol.">
        <title>The Global Catalogue of Microorganisms (GCM) 10K type strain sequencing project: providing services to taxonomists for standard genome sequencing and annotation.</title>
        <authorList>
            <consortium name="The Broad Institute Genomics Platform"/>
            <consortium name="The Broad Institute Genome Sequencing Center for Infectious Disease"/>
            <person name="Wu L."/>
            <person name="Ma J."/>
        </authorList>
    </citation>
    <scope>NUCLEOTIDE SEQUENCE [LARGE SCALE GENOMIC DNA]</scope>
    <source>
        <strain evidence="3">CGMCC 1.12376</strain>
    </source>
</reference>
<dbReference type="Proteomes" id="UP001597221">
    <property type="component" value="Unassembled WGS sequence"/>
</dbReference>
<organism evidence="2 3">
    <name type="scientific">Oceanobacillus luteolus</name>
    <dbReference type="NCBI Taxonomy" id="1274358"/>
    <lineage>
        <taxon>Bacteria</taxon>
        <taxon>Bacillati</taxon>
        <taxon>Bacillota</taxon>
        <taxon>Bacilli</taxon>
        <taxon>Bacillales</taxon>
        <taxon>Bacillaceae</taxon>
        <taxon>Oceanobacillus</taxon>
    </lineage>
</organism>
<gene>
    <name evidence="2" type="ORF">ACFSBH_17995</name>
</gene>
<accession>A0ABW4HVS7</accession>
<dbReference type="EMBL" id="JBHUDE010000158">
    <property type="protein sequence ID" value="MFD1609513.1"/>
    <property type="molecule type" value="Genomic_DNA"/>
</dbReference>
<protein>
    <submittedName>
        <fullName evidence="2">Uncharacterized protein</fullName>
    </submittedName>
</protein>
<comment type="caution">
    <text evidence="2">The sequence shown here is derived from an EMBL/GenBank/DDBJ whole genome shotgun (WGS) entry which is preliminary data.</text>
</comment>
<evidence type="ECO:0000313" key="3">
    <source>
        <dbReference type="Proteomes" id="UP001597221"/>
    </source>
</evidence>
<evidence type="ECO:0000256" key="1">
    <source>
        <dbReference type="SAM" id="MobiDB-lite"/>
    </source>
</evidence>